<dbReference type="Proteomes" id="UP000789920">
    <property type="component" value="Unassembled WGS sequence"/>
</dbReference>
<name>A0ACA9RQX1_9GLOM</name>
<proteinExistence type="predicted"/>
<sequence>MSQSNKPLRLRANATLACKNCRASHRRCEKPPKEDICTYCKNHRLHCTYTLGRKRGPKPRFPNFQSPLNIKFRETNTEEFQFSSLNFGTLHLYNDVITTSFRTNEVFIDQEPTANNQDTIPISPYKTAIEPSFGTTGAFISQGLMSNHNPNTTLISSYEIATKEFKFSSLNHPYDDAIITPFRTTEAFINQEPVPNNQNITPINLYETTNKEFQSSYLNFGTTHTYTIPSFGTNEAFIEQGLMLNNQNTTPINSYEIATEEFQNSNSLY</sequence>
<dbReference type="EMBL" id="CAJVQC010064348">
    <property type="protein sequence ID" value="CAG8804488.1"/>
    <property type="molecule type" value="Genomic_DNA"/>
</dbReference>
<reference evidence="1" key="1">
    <citation type="submission" date="2021-06" db="EMBL/GenBank/DDBJ databases">
        <authorList>
            <person name="Kallberg Y."/>
            <person name="Tangrot J."/>
            <person name="Rosling A."/>
        </authorList>
    </citation>
    <scope>NUCLEOTIDE SEQUENCE</scope>
    <source>
        <strain evidence="1">MA461A</strain>
    </source>
</reference>
<accession>A0ACA9RQX1</accession>
<gene>
    <name evidence="1" type="ORF">RPERSI_LOCUS21732</name>
</gene>
<keyword evidence="2" id="KW-1185">Reference proteome</keyword>
<organism evidence="1 2">
    <name type="scientific">Racocetra persica</name>
    <dbReference type="NCBI Taxonomy" id="160502"/>
    <lineage>
        <taxon>Eukaryota</taxon>
        <taxon>Fungi</taxon>
        <taxon>Fungi incertae sedis</taxon>
        <taxon>Mucoromycota</taxon>
        <taxon>Glomeromycotina</taxon>
        <taxon>Glomeromycetes</taxon>
        <taxon>Diversisporales</taxon>
        <taxon>Gigasporaceae</taxon>
        <taxon>Racocetra</taxon>
    </lineage>
</organism>
<evidence type="ECO:0000313" key="1">
    <source>
        <dbReference type="EMBL" id="CAG8804488.1"/>
    </source>
</evidence>
<protein>
    <submittedName>
        <fullName evidence="1">14980_t:CDS:1</fullName>
    </submittedName>
</protein>
<comment type="caution">
    <text evidence="1">The sequence shown here is derived from an EMBL/GenBank/DDBJ whole genome shotgun (WGS) entry which is preliminary data.</text>
</comment>
<evidence type="ECO:0000313" key="2">
    <source>
        <dbReference type="Proteomes" id="UP000789920"/>
    </source>
</evidence>